<keyword evidence="3 9" id="KW-0167">Capsid protein</keyword>
<accession>A0AAU8BDV6</accession>
<dbReference type="GO" id="GO:1990904">
    <property type="term" value="C:ribonucleoprotein complex"/>
    <property type="evidence" value="ECO:0007669"/>
    <property type="project" value="UniProtKB-UniRule"/>
</dbReference>
<reference evidence="10" key="1">
    <citation type="submission" date="2024-06" db="EMBL/GenBank/DDBJ databases">
        <authorList>
            <person name="Chen D."/>
            <person name="Zhang N."/>
            <person name="Zheng Z."/>
        </authorList>
    </citation>
    <scope>NUCLEOTIDE SEQUENCE</scope>
    <source>
        <strain evidence="10">XYRhV2</strain>
    </source>
</reference>
<comment type="function">
    <text evidence="9">Encapsidates the genome, protecting it from nucleases. The encapsidated genomic RNA is termed the nucleocapsid (NC) and serves as template for viral transcription and replication.</text>
</comment>
<evidence type="ECO:0000256" key="5">
    <source>
        <dbReference type="ARBA" id="ARBA00022884"/>
    </source>
</evidence>
<sequence length="535" mass="60277">MSQLNAVQMSKSMISSVFAGQTYLRSLRPSQLTAEPFTEKARKECTIINIPYIRDFRGAVILYCIEYMMARANKMSPEFFKYPIVFGMQCTCAHTEKDRELIFTRQFLDGQVITDPAVETIVMKLSAMAKLVKGAPPIYLSNEEIKSASGVGTLGEEKAWKELTPATEIRNAIKDWLTKGPDISFDSLARSLLAIVSPGGLGQELQDTILEILRGFNQEETAATRFERWARVSQTSSFQAIQEEDRVLLRAMSTMSEKSMFAWTEMQCMMQIRAGSKSQQAIIDMGKRGKEVTERLYKSESLGVTSFSITSAIYEGLKNEYSSGSLTLTSAIMMHINLKIAAANPDVIRRLEAKDSFDPLLAARQFGYGLALEYNGLKLFGLLHNICRKYNISPADFVTDSWCKRTKDSILAMVEFLNRIDTMGVGWQWCRALHPKFEAQLSDKNHPVMAYYMACMLADNEQPVTGGTGIWESYVPALDEGTKKAMWGLASIAKRELTNYFDPANLEEDDGRYNKRLFEEHSKRGDVYKTAFQGL</sequence>
<evidence type="ECO:0000256" key="4">
    <source>
        <dbReference type="ARBA" id="ARBA00022844"/>
    </source>
</evidence>
<dbReference type="InterPro" id="IPR004902">
    <property type="entry name" value="Rhabdo_ncap_2"/>
</dbReference>
<evidence type="ECO:0000256" key="7">
    <source>
        <dbReference type="ARBA" id="ARBA00023274"/>
    </source>
</evidence>
<keyword evidence="9" id="KW-1035">Host cytoplasm</keyword>
<dbReference type="GO" id="GO:0003723">
    <property type="term" value="F:RNA binding"/>
    <property type="evidence" value="ECO:0007669"/>
    <property type="project" value="UniProtKB-UniRule"/>
</dbReference>
<evidence type="ECO:0000313" key="10">
    <source>
        <dbReference type="EMBL" id="XCD12841.1"/>
    </source>
</evidence>
<organism evidence="10">
    <name type="scientific">XiangYang Rhabdovirus 2</name>
    <dbReference type="NCBI Taxonomy" id="3230304"/>
    <lineage>
        <taxon>Viruses</taxon>
        <taxon>Riboviria</taxon>
        <taxon>Orthornavirae</taxon>
        <taxon>Negarnaviricota</taxon>
        <taxon>Haploviricotina</taxon>
        <taxon>Monjiviricetes</taxon>
        <taxon>Mononegavirales</taxon>
        <taxon>Rhabdoviridae</taxon>
    </lineage>
</organism>
<comment type="subunit">
    <text evidence="9">Homomultimerizes to form the nucleocapsid. Binds to viral genomic RNA.</text>
</comment>
<evidence type="ECO:0000256" key="3">
    <source>
        <dbReference type="ARBA" id="ARBA00022561"/>
    </source>
</evidence>
<keyword evidence="4 9" id="KW-0946">Virion</keyword>
<keyword evidence="5 9" id="KW-0694">RNA-binding</keyword>
<dbReference type="EMBL" id="PP943404">
    <property type="protein sequence ID" value="XCD12841.1"/>
    <property type="molecule type" value="Viral_cRNA"/>
</dbReference>
<comment type="similarity">
    <text evidence="9">Belongs to the nucleorhabdovirus nucleocapsid protein family.</text>
</comment>
<keyword evidence="2 9" id="KW-1139">Helical capsid protein</keyword>
<dbReference type="GO" id="GO:0019013">
    <property type="term" value="C:viral nucleocapsid"/>
    <property type="evidence" value="ECO:0007669"/>
    <property type="project" value="UniProtKB-UniRule"/>
</dbReference>
<keyword evidence="7 9" id="KW-0687">Ribonucleoprotein</keyword>
<evidence type="ECO:0000256" key="2">
    <source>
        <dbReference type="ARBA" id="ARBA00022497"/>
    </source>
</evidence>
<name>A0AAU8BDV6_9RHAB</name>
<evidence type="ECO:0000256" key="9">
    <source>
        <dbReference type="RuleBase" id="RU369108"/>
    </source>
</evidence>
<evidence type="ECO:0000256" key="1">
    <source>
        <dbReference type="ARBA" id="ARBA00014389"/>
    </source>
</evidence>
<keyword evidence="6 9" id="KW-0543">Viral nucleoprotein</keyword>
<dbReference type="GO" id="GO:0030430">
    <property type="term" value="C:host cell cytoplasm"/>
    <property type="evidence" value="ECO:0007669"/>
    <property type="project" value="UniProtKB-SubCell"/>
</dbReference>
<evidence type="ECO:0000256" key="6">
    <source>
        <dbReference type="ARBA" id="ARBA00023086"/>
    </source>
</evidence>
<dbReference type="Pfam" id="PF03216">
    <property type="entry name" value="Rhabdo_ncap_2"/>
    <property type="match status" value="1"/>
</dbReference>
<dbReference type="GO" id="GO:0019029">
    <property type="term" value="C:helical viral capsid"/>
    <property type="evidence" value="ECO:0007669"/>
    <property type="project" value="UniProtKB-UniRule"/>
</dbReference>
<evidence type="ECO:0000256" key="8">
    <source>
        <dbReference type="ARBA" id="ARBA00033344"/>
    </source>
</evidence>
<protein>
    <recommendedName>
        <fullName evidence="1 9">Nucleoprotein</fullName>
        <shortName evidence="9">NP</shortName>
        <shortName evidence="9">Protein N</shortName>
    </recommendedName>
    <alternativeName>
        <fullName evidence="8 9">Nucleocapsid protein</fullName>
    </alternativeName>
</protein>
<comment type="subcellular location">
    <subcellularLocation>
        <location evidence="9">Virion</location>
    </subcellularLocation>
    <subcellularLocation>
        <location evidence="9">Host cytoplasm</location>
    </subcellularLocation>
</comment>
<proteinExistence type="inferred from homology"/>